<dbReference type="Pfam" id="PF13692">
    <property type="entry name" value="Glyco_trans_1_4"/>
    <property type="match status" value="1"/>
</dbReference>
<accession>A0A644TV92</accession>
<dbReference type="AlphaFoldDB" id="A0A644TV92"/>
<reference evidence="1" key="1">
    <citation type="submission" date="2019-08" db="EMBL/GenBank/DDBJ databases">
        <authorList>
            <person name="Kucharzyk K."/>
            <person name="Murdoch R.W."/>
            <person name="Higgins S."/>
            <person name="Loffler F."/>
        </authorList>
    </citation>
    <scope>NUCLEOTIDE SEQUENCE</scope>
</reference>
<dbReference type="Gene3D" id="3.40.50.2000">
    <property type="entry name" value="Glycogen Phosphorylase B"/>
    <property type="match status" value="2"/>
</dbReference>
<dbReference type="InterPro" id="IPR018247">
    <property type="entry name" value="EF_Hand_1_Ca_BS"/>
</dbReference>
<protein>
    <recommendedName>
        <fullName evidence="2">Glycosyltransferase subfamily 4-like N-terminal domain-containing protein</fullName>
    </recommendedName>
</protein>
<dbReference type="CDD" id="cd03801">
    <property type="entry name" value="GT4_PimA-like"/>
    <property type="match status" value="1"/>
</dbReference>
<dbReference type="EMBL" id="VSSQ01000048">
    <property type="protein sequence ID" value="MPL69601.1"/>
    <property type="molecule type" value="Genomic_DNA"/>
</dbReference>
<evidence type="ECO:0000313" key="1">
    <source>
        <dbReference type="EMBL" id="MPL69601.1"/>
    </source>
</evidence>
<dbReference type="PROSITE" id="PS00018">
    <property type="entry name" value="EF_HAND_1"/>
    <property type="match status" value="1"/>
</dbReference>
<name>A0A644TV92_9ZZZZ</name>
<comment type="caution">
    <text evidence="1">The sequence shown here is derived from an EMBL/GenBank/DDBJ whole genome shotgun (WGS) entry which is preliminary data.</text>
</comment>
<organism evidence="1">
    <name type="scientific">bioreactor metagenome</name>
    <dbReference type="NCBI Taxonomy" id="1076179"/>
    <lineage>
        <taxon>unclassified sequences</taxon>
        <taxon>metagenomes</taxon>
        <taxon>ecological metagenomes</taxon>
    </lineage>
</organism>
<gene>
    <name evidence="1" type="ORF">SDC9_15348</name>
</gene>
<dbReference type="PANTHER" id="PTHR12526">
    <property type="entry name" value="GLYCOSYLTRANSFERASE"/>
    <property type="match status" value="1"/>
</dbReference>
<sequence>MNLLLLTHKMPFPLHDGGAFSIYHSALGLLSKHVNIKILSIDTNRNQQLQDDDFSDFISRSRLESVKVDTRIRPLPACLNLFMNQSYFVKRFYSEAYQSALTRILVTESFDIVQLEHSYMGLYIETIRKYSEARIILRPQNFESQVWRRLMKGKMNLLKKWYIGIATRRLERFEARMTAEVDGIIAISAFDEKSFSKCAPDTPVINVPVGLELSNFRFPPFQEMPDGQLSFYHLGSMDWAPNIEGVRWFVEEVIPYIIKDYPGFRFYIAGKNMPSWLCKRRNLNLIVEGEIDDPVAFHLKHSVMVVPLLSGGGIRVKIIEGMALGKTIITTTIGAEGIPYTNLKNILIADTKQDFAEQIKRCTASPDFCRYVGEQARKLAETYFNCNSNAQKMIQFYQHLCEHSNQ</sequence>
<evidence type="ECO:0008006" key="2">
    <source>
        <dbReference type="Google" id="ProtNLM"/>
    </source>
</evidence>
<dbReference type="SUPFAM" id="SSF53756">
    <property type="entry name" value="UDP-Glycosyltransferase/glycogen phosphorylase"/>
    <property type="match status" value="1"/>
</dbReference>
<proteinExistence type="predicted"/>